<feature type="region of interest" description="Disordered" evidence="1">
    <location>
        <begin position="176"/>
        <end position="202"/>
    </location>
</feature>
<evidence type="ECO:0000313" key="3">
    <source>
        <dbReference type="Proteomes" id="UP000186309"/>
    </source>
</evidence>
<dbReference type="EMBL" id="CP019082">
    <property type="protein sequence ID" value="APW60962.1"/>
    <property type="molecule type" value="Genomic_DNA"/>
</dbReference>
<organism evidence="2 3">
    <name type="scientific">Paludisphaera borealis</name>
    <dbReference type="NCBI Taxonomy" id="1387353"/>
    <lineage>
        <taxon>Bacteria</taxon>
        <taxon>Pseudomonadati</taxon>
        <taxon>Planctomycetota</taxon>
        <taxon>Planctomycetia</taxon>
        <taxon>Isosphaerales</taxon>
        <taxon>Isosphaeraceae</taxon>
        <taxon>Paludisphaera</taxon>
    </lineage>
</organism>
<dbReference type="KEGG" id="pbor:BSF38_02459"/>
<name>A0A1U7CPV2_9BACT</name>
<keyword evidence="3" id="KW-1185">Reference proteome</keyword>
<dbReference type="Proteomes" id="UP000186309">
    <property type="component" value="Chromosome"/>
</dbReference>
<sequence>MKSTRAIQQCLSCYQRLRVPMDRGPGAFTCPACGTKQEWTPPNAKAKKSKCQFCGCQTPKCLLYCLYCEKPNLKDLSIRIVREIERFALISVGFATGDTDAFEEWLNLGNVKRQFREIQDNEWQYLANGRWRIWNSDVAYHLEDRIFGKDYLIPFGRLASMPQLLNVKRRNIPDRQSYGGQSDRFDSSPAQENAIRHLEDRN</sequence>
<evidence type="ECO:0000313" key="2">
    <source>
        <dbReference type="EMBL" id="APW60962.1"/>
    </source>
</evidence>
<reference evidence="3" key="1">
    <citation type="submission" date="2016-12" db="EMBL/GenBank/DDBJ databases">
        <title>Comparative genomics of four Isosphaeraceae planctomycetes: a common pool of plasmids and glycoside hydrolase genes.</title>
        <authorList>
            <person name="Ivanova A."/>
        </authorList>
    </citation>
    <scope>NUCLEOTIDE SEQUENCE [LARGE SCALE GENOMIC DNA]</scope>
    <source>
        <strain evidence="3">PX4</strain>
    </source>
</reference>
<dbReference type="AlphaFoldDB" id="A0A1U7CPV2"/>
<accession>A0A1U7CPV2</accession>
<protein>
    <submittedName>
        <fullName evidence="2">Uncharacterized protein</fullName>
    </submittedName>
</protein>
<gene>
    <name evidence="2" type="ORF">BSF38_02459</name>
</gene>
<evidence type="ECO:0000256" key="1">
    <source>
        <dbReference type="SAM" id="MobiDB-lite"/>
    </source>
</evidence>
<proteinExistence type="predicted"/>